<dbReference type="InterPro" id="IPR033238">
    <property type="entry name" value="BCL10/E10"/>
</dbReference>
<dbReference type="GO" id="GO:0006915">
    <property type="term" value="P:apoptotic process"/>
    <property type="evidence" value="ECO:0007669"/>
    <property type="project" value="InterPro"/>
</dbReference>
<feature type="compositionally biased region" description="Low complexity" evidence="1">
    <location>
        <begin position="297"/>
        <end position="307"/>
    </location>
</feature>
<evidence type="ECO:0000313" key="4">
    <source>
        <dbReference type="Proteomes" id="UP000694427"/>
    </source>
</evidence>
<organism evidence="3 4">
    <name type="scientific">Cyprinus carpio</name>
    <name type="common">Common carp</name>
    <dbReference type="NCBI Taxonomy" id="7962"/>
    <lineage>
        <taxon>Eukaryota</taxon>
        <taxon>Metazoa</taxon>
        <taxon>Chordata</taxon>
        <taxon>Craniata</taxon>
        <taxon>Vertebrata</taxon>
        <taxon>Euteleostomi</taxon>
        <taxon>Actinopterygii</taxon>
        <taxon>Neopterygii</taxon>
        <taxon>Teleostei</taxon>
        <taxon>Ostariophysi</taxon>
        <taxon>Cypriniformes</taxon>
        <taxon>Cyprinidae</taxon>
        <taxon>Cyprininae</taxon>
        <taxon>Cyprinus</taxon>
    </lineage>
</organism>
<feature type="region of interest" description="Disordered" evidence="1">
    <location>
        <begin position="297"/>
        <end position="341"/>
    </location>
</feature>
<dbReference type="CDD" id="cd08810">
    <property type="entry name" value="CARD_BCL10"/>
    <property type="match status" value="1"/>
</dbReference>
<dbReference type="PANTHER" id="PTHR34920">
    <property type="entry name" value="B-CELL LYMPHOMA/LEUKEMIA 10"/>
    <property type="match status" value="1"/>
</dbReference>
<dbReference type="Proteomes" id="UP000694700">
    <property type="component" value="Unplaced"/>
</dbReference>
<dbReference type="GO" id="GO:0003713">
    <property type="term" value="F:transcription coactivator activity"/>
    <property type="evidence" value="ECO:0007669"/>
    <property type="project" value="TreeGrafter"/>
</dbReference>
<dbReference type="InterPro" id="IPR020568">
    <property type="entry name" value="Ribosomal_Su5_D2-typ_SF"/>
</dbReference>
<dbReference type="Gene3D" id="3.30.230.70">
    <property type="entry name" value="GHMP Kinase, N-terminal domain"/>
    <property type="match status" value="1"/>
</dbReference>
<name>A0A8C1K7G0_CYPCA</name>
<protein>
    <submittedName>
        <fullName evidence="3">BCL10 immune signaling adaptor</fullName>
    </submittedName>
</protein>
<dbReference type="Ensembl" id="ENSCCRT00010047482.1">
    <property type="protein sequence ID" value="ENSCCRP00010043315.1"/>
    <property type="gene ID" value="ENSCCRG00010018409.1"/>
</dbReference>
<dbReference type="GO" id="GO:0051059">
    <property type="term" value="F:NF-kappaB binding"/>
    <property type="evidence" value="ECO:0007669"/>
    <property type="project" value="TreeGrafter"/>
</dbReference>
<dbReference type="GO" id="GO:0005829">
    <property type="term" value="C:cytosol"/>
    <property type="evidence" value="ECO:0007669"/>
    <property type="project" value="TreeGrafter"/>
</dbReference>
<dbReference type="InterPro" id="IPR027408">
    <property type="entry name" value="PNPase/RNase_PH_dom_sf"/>
</dbReference>
<dbReference type="InterPro" id="IPR011029">
    <property type="entry name" value="DEATH-like_dom_sf"/>
</dbReference>
<sequence>MAGLELLSDQGYRLDGRRACELRKVQARTSVFAQADGSAYLEQGNTKALAVVYGPHETRGSRSKSLHDRAVINCQYSMATFSTAERKRRPHGDRKSSEMSLHLKQTFEAAVLTELYPRSQIDIYVKAIDRLRPYLVDKIIAERHFDYLRSKKILTRDDTEEISCRTTRGRRTSKLLDILAENPRGLDMLIESIKWGRTLNFIIAKITDEVQRVKNERLEALKAGSSANSGYSSTKGASNDFSKMDPDYDKYSTICYHPEGEGSSSSSVATGSFNLRYGSGRGNEALSVCGGAGSVTVSSTASSSLPKPGDPGAPPLPEEPDMDVQDIDAAVCGSTGSSGDAIFQPLRSRSLFPMSHVS</sequence>
<dbReference type="InterPro" id="IPR001247">
    <property type="entry name" value="ExoRNase_PH_dom1"/>
</dbReference>
<gene>
    <name evidence="3" type="primary">LOC109079863</name>
</gene>
<dbReference type="Pfam" id="PF01138">
    <property type="entry name" value="RNase_PH"/>
    <property type="match status" value="1"/>
</dbReference>
<dbReference type="GO" id="GO:0032449">
    <property type="term" value="C:CBM complex"/>
    <property type="evidence" value="ECO:0007669"/>
    <property type="project" value="TreeGrafter"/>
</dbReference>
<dbReference type="PROSITE" id="PS50209">
    <property type="entry name" value="CARD"/>
    <property type="match status" value="1"/>
</dbReference>
<dbReference type="PANTHER" id="PTHR34920:SF1">
    <property type="entry name" value="B-CELL LYMPHOMA_LEUKEMIA 10"/>
    <property type="match status" value="1"/>
</dbReference>
<dbReference type="Ensembl" id="ENSCCRT00015116398.1">
    <property type="protein sequence ID" value="ENSCCRP00015112840.1"/>
    <property type="gene ID" value="ENSCCRG00015044696.1"/>
</dbReference>
<dbReference type="Gene3D" id="1.10.533.10">
    <property type="entry name" value="Death Domain, Fas"/>
    <property type="match status" value="1"/>
</dbReference>
<dbReference type="InterPro" id="IPR001315">
    <property type="entry name" value="CARD"/>
</dbReference>
<dbReference type="GO" id="GO:2001238">
    <property type="term" value="P:positive regulation of extrinsic apoptotic signaling pathway"/>
    <property type="evidence" value="ECO:0007669"/>
    <property type="project" value="TreeGrafter"/>
</dbReference>
<reference evidence="3" key="1">
    <citation type="submission" date="2025-05" db="UniProtKB">
        <authorList>
            <consortium name="Ensembl"/>
        </authorList>
    </citation>
    <scope>IDENTIFICATION</scope>
</reference>
<evidence type="ECO:0000256" key="1">
    <source>
        <dbReference type="SAM" id="MobiDB-lite"/>
    </source>
</evidence>
<feature type="domain" description="CARD" evidence="2">
    <location>
        <begin position="120"/>
        <end position="194"/>
    </location>
</feature>
<accession>A0A8C1K7G0</accession>
<dbReference type="InterPro" id="IPR042143">
    <property type="entry name" value="CARD_BCL10"/>
</dbReference>
<dbReference type="Proteomes" id="UP000694427">
    <property type="component" value="Unplaced"/>
</dbReference>
<dbReference type="SUPFAM" id="SSF54211">
    <property type="entry name" value="Ribosomal protein S5 domain 2-like"/>
    <property type="match status" value="1"/>
</dbReference>
<evidence type="ECO:0000313" key="3">
    <source>
        <dbReference type="Ensembl" id="ENSCCRP00010043315.1"/>
    </source>
</evidence>
<evidence type="ECO:0000259" key="2">
    <source>
        <dbReference type="PROSITE" id="PS50209"/>
    </source>
</evidence>
<dbReference type="AlphaFoldDB" id="A0A8C1K7G0"/>
<proteinExistence type="predicted"/>
<feature type="compositionally biased region" description="Pro residues" evidence="1">
    <location>
        <begin position="308"/>
        <end position="317"/>
    </location>
</feature>
<keyword evidence="4" id="KW-1185">Reference proteome</keyword>
<dbReference type="GO" id="GO:0043422">
    <property type="term" value="F:protein kinase B binding"/>
    <property type="evidence" value="ECO:0007669"/>
    <property type="project" value="TreeGrafter"/>
</dbReference>
<dbReference type="GO" id="GO:0019209">
    <property type="term" value="F:kinase activator activity"/>
    <property type="evidence" value="ECO:0007669"/>
    <property type="project" value="TreeGrafter"/>
</dbReference>
<dbReference type="SUPFAM" id="SSF47986">
    <property type="entry name" value="DEATH domain"/>
    <property type="match status" value="1"/>
</dbReference>
<dbReference type="GO" id="GO:0002250">
    <property type="term" value="P:adaptive immune response"/>
    <property type="evidence" value="ECO:0007669"/>
    <property type="project" value="TreeGrafter"/>
</dbReference>